<evidence type="ECO:0000256" key="1">
    <source>
        <dbReference type="ARBA" id="ARBA00000900"/>
    </source>
</evidence>
<dbReference type="GeneID" id="39988285"/>
<evidence type="ECO:0000256" key="2">
    <source>
        <dbReference type="ARBA" id="ARBA00012483"/>
    </source>
</evidence>
<dbReference type="EC" id="2.3.2.27" evidence="2"/>
<name>A0A1X0NN36_9TRYP</name>
<dbReference type="SUPFAM" id="SSF57850">
    <property type="entry name" value="RING/U-box"/>
    <property type="match status" value="1"/>
</dbReference>
<dbReference type="Pfam" id="PF04564">
    <property type="entry name" value="U-box"/>
    <property type="match status" value="1"/>
</dbReference>
<evidence type="ECO:0000256" key="3">
    <source>
        <dbReference type="SAM" id="MobiDB-lite"/>
    </source>
</evidence>
<dbReference type="Proteomes" id="UP000192257">
    <property type="component" value="Unassembled WGS sequence"/>
</dbReference>
<dbReference type="AlphaFoldDB" id="A0A1X0NN36"/>
<feature type="region of interest" description="Disordered" evidence="3">
    <location>
        <begin position="512"/>
        <end position="553"/>
    </location>
</feature>
<keyword evidence="6" id="KW-1185">Reference proteome</keyword>
<dbReference type="EMBL" id="NBCO01000030">
    <property type="protein sequence ID" value="ORC86142.1"/>
    <property type="molecule type" value="Genomic_DNA"/>
</dbReference>
<dbReference type="RefSeq" id="XP_028880208.1">
    <property type="nucleotide sequence ID" value="XM_029028505.1"/>
</dbReference>
<reference evidence="5 6" key="1">
    <citation type="submission" date="2017-03" db="EMBL/GenBank/DDBJ databases">
        <title>An alternative strategy for trypanosome survival in the mammalian bloodstream revealed through genome and transcriptome analysis of the ubiquitous bovine parasite Trypanosoma (Megatrypanum) theileri.</title>
        <authorList>
            <person name="Kelly S."/>
            <person name="Ivens A."/>
            <person name="Mott A."/>
            <person name="O'Neill E."/>
            <person name="Emms D."/>
            <person name="Macleod O."/>
            <person name="Voorheis P."/>
            <person name="Matthews J."/>
            <person name="Matthews K."/>
            <person name="Carrington M."/>
        </authorList>
    </citation>
    <scope>NUCLEOTIDE SEQUENCE [LARGE SCALE GENOMIC DNA]</scope>
    <source>
        <strain evidence="5">Edinburgh</strain>
    </source>
</reference>
<dbReference type="SUPFAM" id="SSF48371">
    <property type="entry name" value="ARM repeat"/>
    <property type="match status" value="1"/>
</dbReference>
<feature type="domain" description="U-box" evidence="4">
    <location>
        <begin position="555"/>
        <end position="617"/>
    </location>
</feature>
<comment type="catalytic activity">
    <reaction evidence="1">
        <text>S-ubiquitinyl-[E2 ubiquitin-conjugating enzyme]-L-cysteine + [acceptor protein]-L-lysine = [E2 ubiquitin-conjugating enzyme]-L-cysteine + N(6)-ubiquitinyl-[acceptor protein]-L-lysine.</text>
        <dbReference type="EC" id="2.3.2.27"/>
    </reaction>
</comment>
<dbReference type="InterPro" id="IPR016024">
    <property type="entry name" value="ARM-type_fold"/>
</dbReference>
<feature type="compositionally biased region" description="Polar residues" evidence="3">
    <location>
        <begin position="523"/>
        <end position="533"/>
    </location>
</feature>
<dbReference type="InterPro" id="IPR013083">
    <property type="entry name" value="Znf_RING/FYVE/PHD"/>
</dbReference>
<dbReference type="SMART" id="SM00504">
    <property type="entry name" value="Ubox"/>
    <property type="match status" value="1"/>
</dbReference>
<gene>
    <name evidence="5" type="ORF">TM35_000301820</name>
</gene>
<organism evidence="5 6">
    <name type="scientific">Trypanosoma theileri</name>
    <dbReference type="NCBI Taxonomy" id="67003"/>
    <lineage>
        <taxon>Eukaryota</taxon>
        <taxon>Discoba</taxon>
        <taxon>Euglenozoa</taxon>
        <taxon>Kinetoplastea</taxon>
        <taxon>Metakinetoplastina</taxon>
        <taxon>Trypanosomatida</taxon>
        <taxon>Trypanosomatidae</taxon>
        <taxon>Trypanosoma</taxon>
    </lineage>
</organism>
<comment type="caution">
    <text evidence="5">The sequence shown here is derived from an EMBL/GenBank/DDBJ whole genome shotgun (WGS) entry which is preliminary data.</text>
</comment>
<dbReference type="GO" id="GO:0016567">
    <property type="term" value="P:protein ubiquitination"/>
    <property type="evidence" value="ECO:0007669"/>
    <property type="project" value="InterPro"/>
</dbReference>
<dbReference type="GO" id="GO:0061630">
    <property type="term" value="F:ubiquitin protein ligase activity"/>
    <property type="evidence" value="ECO:0007669"/>
    <property type="project" value="UniProtKB-EC"/>
</dbReference>
<dbReference type="OrthoDB" id="7537227at2759"/>
<dbReference type="VEuPathDB" id="TriTrypDB:TM35_000301820"/>
<dbReference type="InterPro" id="IPR003613">
    <property type="entry name" value="Ubox_domain"/>
</dbReference>
<protein>
    <recommendedName>
        <fullName evidence="2">RING-type E3 ubiquitin transferase</fullName>
        <ecNumber evidence="2">2.3.2.27</ecNumber>
    </recommendedName>
</protein>
<sequence length="629" mass="70446">MTVHSAISTFLDQSPEAIAASTLSCLSSSFLEPGVAQTLIEKQQAMCKEVLSRLVTIANDDSKNTNTRIMALESLYNLSHVSNSKFRSEDLFDAVNKLNESFEKFLEDQGTGTVDRQHEMLTILLFRCTGYTRLKAGDLLQQLYAGDDTRLVATLQSIIKNRSLEWEIIHACMRCMYELTTPGTYFTAPEEHQAIETTKITAFQERITALLIHLTQQNALQGLFAELNERWVTAVRENQLSAVIDGQTPLSDTIRDGVATHFTVVFRYMAVMLLNVADFCERMDLVRGYQQSFLAQYQSFMGTTLTPFIRLALRCWEKTRNPSCESQNNPFMNVAIAVMRLLRFATYRPSQPVQDTFASSLASLIVQVQGIERLLCGEYVGMLVLVLAVEVLCNVNAVKIHQLVEVFNTLISTLATDKNPLRPGAHFTASQAFMYCLSNETSTYCVTENESVEVLQKKLQEEDPEGVNESAMAIQALEEQLGMLQSLMMELAIGQLLGDLCVLMPFALAAEGGRGDGNIPPHTRSSTGATITGGTMDPKSRKQQEKKKKTKHPQEYVCMLTKKLMREPVVLQNGHRFELDALQEVVDRVGHVDPLTGEAFNDEIQVDMNLQQEIARYRVEMAARRDAEA</sequence>
<evidence type="ECO:0000259" key="4">
    <source>
        <dbReference type="SMART" id="SM00504"/>
    </source>
</evidence>
<evidence type="ECO:0000313" key="5">
    <source>
        <dbReference type="EMBL" id="ORC86142.1"/>
    </source>
</evidence>
<evidence type="ECO:0000313" key="6">
    <source>
        <dbReference type="Proteomes" id="UP000192257"/>
    </source>
</evidence>
<proteinExistence type="predicted"/>
<dbReference type="Gene3D" id="3.30.40.10">
    <property type="entry name" value="Zinc/RING finger domain, C3HC4 (zinc finger)"/>
    <property type="match status" value="1"/>
</dbReference>
<accession>A0A1X0NN36</accession>